<dbReference type="Proteomes" id="UP001520140">
    <property type="component" value="Unassembled WGS sequence"/>
</dbReference>
<organism evidence="1 2">
    <name type="scientific">Rhodococcoides kroppenstedtii</name>
    <dbReference type="NCBI Taxonomy" id="293050"/>
    <lineage>
        <taxon>Bacteria</taxon>
        <taxon>Bacillati</taxon>
        <taxon>Actinomycetota</taxon>
        <taxon>Actinomycetes</taxon>
        <taxon>Mycobacteriales</taxon>
        <taxon>Nocardiaceae</taxon>
        <taxon>Rhodococcoides</taxon>
    </lineage>
</organism>
<evidence type="ECO:0008006" key="3">
    <source>
        <dbReference type="Google" id="ProtNLM"/>
    </source>
</evidence>
<comment type="caution">
    <text evidence="1">The sequence shown here is derived from an EMBL/GenBank/DDBJ whole genome shotgun (WGS) entry which is preliminary data.</text>
</comment>
<name>A0ABS7NU91_9NOCA</name>
<gene>
    <name evidence="1" type="ORF">HQ605_12120</name>
</gene>
<evidence type="ECO:0000313" key="2">
    <source>
        <dbReference type="Proteomes" id="UP001520140"/>
    </source>
</evidence>
<dbReference type="EMBL" id="JABUKG010000011">
    <property type="protein sequence ID" value="MBY6321573.1"/>
    <property type="molecule type" value="Genomic_DNA"/>
</dbReference>
<protein>
    <recommendedName>
        <fullName evidence="3">Fucose-specific lectin</fullName>
    </recommendedName>
</protein>
<dbReference type="RefSeq" id="WP_068104093.1">
    <property type="nucleotide sequence ID" value="NZ_JABUKE010000009.1"/>
</dbReference>
<keyword evidence="2" id="KW-1185">Reference proteome</keyword>
<proteinExistence type="predicted"/>
<evidence type="ECO:0000313" key="1">
    <source>
        <dbReference type="EMBL" id="MBY6321573.1"/>
    </source>
</evidence>
<reference evidence="1 2" key="1">
    <citation type="submission" date="2020-06" db="EMBL/GenBank/DDBJ databases">
        <title>Taxonomy, biology and ecology of Rhodococcus bacteria occurring in California pistachio and other woody hosts as revealed by genome sequence analyses.</title>
        <authorList>
            <person name="Gai Y."/>
            <person name="Riely B."/>
        </authorList>
    </citation>
    <scope>NUCLEOTIDE SEQUENCE [LARGE SCALE GENOMIC DNA]</scope>
    <source>
        <strain evidence="1 2">BP-284</strain>
    </source>
</reference>
<sequence length="136" mass="14608">MSDFRIMIINQTPHTLVALDSRGTSWSGYKREDVGVSVQPAEVAWLHDPTGDAGNPGNNWGWLDYEVGAGGNRIQVYAWHGHSRDAAQLSVGWYNEQSSNDNPQPAGALPGDLGFVYLNAAGNDGLIVLGGTRWAG</sequence>
<accession>A0ABS7NU91</accession>